<proteinExistence type="predicted"/>
<protein>
    <submittedName>
        <fullName evidence="2">ATPase involved in DNA repair</fullName>
    </submittedName>
</protein>
<evidence type="ECO:0000313" key="2">
    <source>
        <dbReference type="EMBL" id="KZD48053.1"/>
    </source>
</evidence>
<dbReference type="Proteomes" id="UP000076482">
    <property type="component" value="Unassembled WGS sequence"/>
</dbReference>
<dbReference type="EMBL" id="LJKE01000142">
    <property type="protein sequence ID" value="KZD48053.1"/>
    <property type="molecule type" value="Genomic_DNA"/>
</dbReference>
<dbReference type="AlphaFoldDB" id="A0A164K6B1"/>
<reference evidence="2 3" key="1">
    <citation type="submission" date="2015-09" db="EMBL/GenBank/DDBJ databases">
        <title>Bacillus cereus food isolates.</title>
        <authorList>
            <person name="Boekhorst J."/>
        </authorList>
    </citation>
    <scope>NUCLEOTIDE SEQUENCE [LARGE SCALE GENOMIC DNA]</scope>
    <source>
        <strain evidence="2 3">B4088</strain>
    </source>
</reference>
<dbReference type="InterPro" id="IPR019454">
    <property type="entry name" value="Lipoprot_YkyA-like"/>
</dbReference>
<gene>
    <name evidence="2" type="ORF">B4088_6684</name>
</gene>
<evidence type="ECO:0000256" key="1">
    <source>
        <dbReference type="SAM" id="Coils"/>
    </source>
</evidence>
<dbReference type="PATRIC" id="fig|1396.535.peg.6421"/>
<dbReference type="Gene3D" id="1.20.120.570">
    <property type="entry name" value="YkyA-like"/>
    <property type="match status" value="1"/>
</dbReference>
<keyword evidence="1" id="KW-0175">Coiled coil</keyword>
<dbReference type="PROSITE" id="PS51257">
    <property type="entry name" value="PROKAR_LIPOPROTEIN"/>
    <property type="match status" value="1"/>
</dbReference>
<name>A0A164K6B1_BACCE</name>
<dbReference type="RefSeq" id="WP_063263783.1">
    <property type="nucleotide sequence ID" value="NZ_LJKE01000142.1"/>
</dbReference>
<evidence type="ECO:0000313" key="3">
    <source>
        <dbReference type="Proteomes" id="UP000076482"/>
    </source>
</evidence>
<comment type="caution">
    <text evidence="2">The sequence shown here is derived from an EMBL/GenBank/DDBJ whole genome shotgun (WGS) entry which is preliminary data.</text>
</comment>
<sequence length="218" mass="25447">MKLRKTSMVGVLSVLLLTGCTNDKPEEELYQVFEKSAEQEKSLYKDMKKLKSLEKAEHELYKQVITDGTDNHEAASPKIAEALKNVEERLEIVKNEEKALEKAQEEMSKAQKKIKKIENADVKKKAISVEEAFKYRRIVFDKWAKGYKEIANQEKTLYSKLNTKEMKLKEITEQIKANNQLYAKLKVDSNEFNKLTNNYNENKINFYKEANIKIKQET</sequence>
<feature type="coiled-coil region" evidence="1">
    <location>
        <begin position="83"/>
        <end position="120"/>
    </location>
</feature>
<accession>A0A164K6B1</accession>
<dbReference type="SUPFAM" id="SSF140423">
    <property type="entry name" value="MW0975(SA0943)-like"/>
    <property type="match status" value="1"/>
</dbReference>
<organism evidence="2 3">
    <name type="scientific">Bacillus cereus</name>
    <dbReference type="NCBI Taxonomy" id="1396"/>
    <lineage>
        <taxon>Bacteria</taxon>
        <taxon>Bacillati</taxon>
        <taxon>Bacillota</taxon>
        <taxon>Bacilli</taxon>
        <taxon>Bacillales</taxon>
        <taxon>Bacillaceae</taxon>
        <taxon>Bacillus</taxon>
        <taxon>Bacillus cereus group</taxon>
    </lineage>
</organism>
<dbReference type="InterPro" id="IPR036785">
    <property type="entry name" value="YkyA-like_sf"/>
</dbReference>
<dbReference type="Pfam" id="PF10368">
    <property type="entry name" value="YkyA"/>
    <property type="match status" value="1"/>
</dbReference>